<evidence type="ECO:0008006" key="3">
    <source>
        <dbReference type="Google" id="ProtNLM"/>
    </source>
</evidence>
<dbReference type="AlphaFoldDB" id="F5Y8D9"/>
<evidence type="ECO:0000313" key="1">
    <source>
        <dbReference type="EMBL" id="AEF81482.1"/>
    </source>
</evidence>
<proteinExistence type="predicted"/>
<reference evidence="2" key="1">
    <citation type="submission" date="2009-12" db="EMBL/GenBank/DDBJ databases">
        <title>Complete sequence of Treponema azotonutricium strain ZAS-9.</title>
        <authorList>
            <person name="Tetu S.G."/>
            <person name="Matson E."/>
            <person name="Ren Q."/>
            <person name="Seshadri R."/>
            <person name="Elbourne L."/>
            <person name="Hassan K.A."/>
            <person name="Durkin A."/>
            <person name="Radune D."/>
            <person name="Mohamoud Y."/>
            <person name="Shay R."/>
            <person name="Jin S."/>
            <person name="Zhang X."/>
            <person name="Lucey K."/>
            <person name="Ballor N.R."/>
            <person name="Ottesen E."/>
            <person name="Rosenthal R."/>
            <person name="Allen A."/>
            <person name="Leadbetter J.R."/>
            <person name="Paulsen I.T."/>
        </authorList>
    </citation>
    <scope>NUCLEOTIDE SEQUENCE [LARGE SCALE GENOMIC DNA]</scope>
    <source>
        <strain evidence="2">ATCC BAA-888 / DSM 13862 / ZAS-9</strain>
    </source>
</reference>
<name>F5Y8D9_LEAAZ</name>
<protein>
    <recommendedName>
        <fullName evidence="3">HD/PDEase domain-containing protein</fullName>
    </recommendedName>
</protein>
<dbReference type="OrthoDB" id="358450at2"/>
<dbReference type="Gene3D" id="1.10.3210.10">
    <property type="entry name" value="Hypothetical protein af1432"/>
    <property type="match status" value="1"/>
</dbReference>
<dbReference type="HOGENOM" id="CLU_1288410_0_0_12"/>
<dbReference type="eggNOG" id="COG0317">
    <property type="taxonomic scope" value="Bacteria"/>
</dbReference>
<keyword evidence="2" id="KW-1185">Reference proteome</keyword>
<dbReference type="RefSeq" id="WP_015712188.1">
    <property type="nucleotide sequence ID" value="NC_015577.1"/>
</dbReference>
<evidence type="ECO:0000313" key="2">
    <source>
        <dbReference type="Proteomes" id="UP000009222"/>
    </source>
</evidence>
<gene>
    <name evidence="1" type="ordered locus">TREAZ_3381</name>
</gene>
<dbReference type="InParanoid" id="F5Y8D9"/>
<dbReference type="SUPFAM" id="SSF109604">
    <property type="entry name" value="HD-domain/PDEase-like"/>
    <property type="match status" value="1"/>
</dbReference>
<dbReference type="KEGG" id="taz:TREAZ_3381"/>
<dbReference type="STRING" id="545695.TREAZ_3381"/>
<organism evidence="1 2">
    <name type="scientific">Leadbettera azotonutricia (strain ATCC BAA-888 / DSM 13862 / ZAS-9)</name>
    <name type="common">Treponema azotonutricium</name>
    <dbReference type="NCBI Taxonomy" id="545695"/>
    <lineage>
        <taxon>Bacteria</taxon>
        <taxon>Pseudomonadati</taxon>
        <taxon>Spirochaetota</taxon>
        <taxon>Spirochaetia</taxon>
        <taxon>Spirochaetales</taxon>
        <taxon>Breznakiellaceae</taxon>
        <taxon>Leadbettera</taxon>
    </lineage>
</organism>
<reference evidence="1 2" key="2">
    <citation type="journal article" date="2011" name="ISME J.">
        <title>RNA-seq reveals cooperative metabolic interactions between two termite-gut spirochete species in co-culture.</title>
        <authorList>
            <person name="Rosenthal A.Z."/>
            <person name="Matson E.G."/>
            <person name="Eldar A."/>
            <person name="Leadbetter J.R."/>
        </authorList>
    </citation>
    <scope>NUCLEOTIDE SEQUENCE [LARGE SCALE GENOMIC DNA]</scope>
    <source>
        <strain evidence="2">ATCC BAA-888 / DSM 13862 / ZAS-9</strain>
    </source>
</reference>
<dbReference type="EMBL" id="CP001841">
    <property type="protein sequence ID" value="AEF81482.1"/>
    <property type="molecule type" value="Genomic_DNA"/>
</dbReference>
<dbReference type="Proteomes" id="UP000009222">
    <property type="component" value="Chromosome"/>
</dbReference>
<accession>F5Y8D9</accession>
<sequence length="190" mass="21714">MTTEEMLRLNGTYLAPYMQLATALIGKTREGGGNMFRHQLDTMATLIDYGYIDSVLLKASIVHDLIEDIPDFNHNNLLQIDFESSDVYSLVLEVTRFPNETKPEFLTRILEKGSKNSKILKVADRISNMISLGFVINYNFISRYTEETVRYIYPIAEEVDKAMLSELQSLVESRRKYLSAIIPEKASMGK</sequence>